<evidence type="ECO:0000313" key="2">
    <source>
        <dbReference type="Proteomes" id="UP001062846"/>
    </source>
</evidence>
<name>A0ACC0NU26_RHOML</name>
<gene>
    <name evidence="1" type="ORF">RHMOL_Rhmol05G0248900</name>
</gene>
<reference evidence="1" key="1">
    <citation type="submission" date="2022-02" db="EMBL/GenBank/DDBJ databases">
        <title>Plant Genome Project.</title>
        <authorList>
            <person name="Zhang R.-G."/>
        </authorList>
    </citation>
    <scope>NUCLEOTIDE SEQUENCE</scope>
    <source>
        <strain evidence="1">AT1</strain>
    </source>
</reference>
<accession>A0ACC0NU26</accession>
<protein>
    <submittedName>
        <fullName evidence="1">Uncharacterized protein</fullName>
    </submittedName>
</protein>
<sequence length="696" mass="77616">MVGDNLDSDSEGGYDQGSLSFTIHNQGSPPFTAHNQGSPPQIPVVHNQEIHVDEQKIQHDHVVAQEIHVDEQEIQHDDIIPPEIHGNEQEIQHDIHENEQEIHHIIPPEIHGNEDIDLQETHVNDDRVGGSGESPGSIDDHPEMQHDIDRQEIPVDDNVSATGLPLSTAPECVTNIEKELKETKQKLEEFLKLFSDKAAGILQDFFFFSDKTGQLRNDTKMERKGNWLSSVKKAFSPESKEKKAQKSKKSKKKWFGKGKTTVPDSSPEETIELPHRFSPPEEVTWTEVETEQTKDDYSSEDDMEDEGIVAEPQAVEEVVQVTAVTQFTGIVDEEASAIKIQKAFRGYQARRGLRALRGLVRLKSLVQGPPAKRQTAHALRCMQTLARVQSQIQCRRIRMSEENQALQRQLLQKRAKELANLQIGDEWDASVQSKEQIEANLLSKYEAAMRRERAMAYSFSHQKTQKKSTRPVTLMFMDPNNPHWGWSWLERWMAENQGTSEKELHNDQSPAKNPTLNLYGGEITKSFVRHQLNSKNPSLTSNQKPTPPSNNQSPAIPPSVTKKKKPESPRESVFSPDSDGKSVFSVQTGKNRRHSISGPSAARDDESLGSSPGVPSYMAHTQSAKAKLRMQSPLGLENGTTPEKGSAGSTKKQLSYPASTAKPRRHSGPPKVEVSSLEGPSVGNGGAQLILSEQEA</sequence>
<keyword evidence="2" id="KW-1185">Reference proteome</keyword>
<dbReference type="EMBL" id="CM046392">
    <property type="protein sequence ID" value="KAI8556384.1"/>
    <property type="molecule type" value="Genomic_DNA"/>
</dbReference>
<comment type="caution">
    <text evidence="1">The sequence shown here is derived from an EMBL/GenBank/DDBJ whole genome shotgun (WGS) entry which is preliminary data.</text>
</comment>
<evidence type="ECO:0000313" key="1">
    <source>
        <dbReference type="EMBL" id="KAI8556384.1"/>
    </source>
</evidence>
<organism evidence="1 2">
    <name type="scientific">Rhododendron molle</name>
    <name type="common">Chinese azalea</name>
    <name type="synonym">Azalea mollis</name>
    <dbReference type="NCBI Taxonomy" id="49168"/>
    <lineage>
        <taxon>Eukaryota</taxon>
        <taxon>Viridiplantae</taxon>
        <taxon>Streptophyta</taxon>
        <taxon>Embryophyta</taxon>
        <taxon>Tracheophyta</taxon>
        <taxon>Spermatophyta</taxon>
        <taxon>Magnoliopsida</taxon>
        <taxon>eudicotyledons</taxon>
        <taxon>Gunneridae</taxon>
        <taxon>Pentapetalae</taxon>
        <taxon>asterids</taxon>
        <taxon>Ericales</taxon>
        <taxon>Ericaceae</taxon>
        <taxon>Ericoideae</taxon>
        <taxon>Rhodoreae</taxon>
        <taxon>Rhododendron</taxon>
    </lineage>
</organism>
<proteinExistence type="predicted"/>
<dbReference type="Proteomes" id="UP001062846">
    <property type="component" value="Chromosome 5"/>
</dbReference>